<dbReference type="PROSITE" id="PS51635">
    <property type="entry name" value="PNPLA"/>
    <property type="match status" value="1"/>
</dbReference>
<protein>
    <recommendedName>
        <fullName evidence="4">Patatin</fullName>
        <ecNumber evidence="4">3.1.1.-</ecNumber>
    </recommendedName>
</protein>
<evidence type="ECO:0000256" key="2">
    <source>
        <dbReference type="ARBA" id="ARBA00023098"/>
    </source>
</evidence>
<keyword evidence="2 4" id="KW-0443">Lipid metabolism</keyword>
<dbReference type="InterPro" id="IPR002641">
    <property type="entry name" value="PNPLA_dom"/>
</dbReference>
<sequence>MGERPKGSAGKRITILSIDGGGVRGLIPATILHELEAKLQRLDGPDVRLVDYFDMIAGTSTGGLITAMLAAPGNDDSKRPLCSAKDVVEFYLWYAGRVFPQARGPFSQTRMNFTALNGPKYKAKGLEKVLNKYFASDPLLDASLTSILIPAFDTKLQQPVLFSSWRASLDPLENAPMKKTYVAITQAIKEVQSGGRSSGRVEYANYNDLLVLSLGTGQHVPGYDAKEIARWGARDWLLNKGDSPLVDMVYYGNADMVDYNLSTIFESQNCGTNYLRIQTDNLKGHMTAIDDSSPTNLYRLINTGKHLLDEPVSERNFQTGMLASIPNTGTNREALYRFAEWLSEEGKERLAAAAAAAPPLAAAEAAAPAPAEEAAAPAAPAEEAAAPAEEAKAEEPAAAPAAEAAPEEAPKAEETAAAYITFPHALWTTAYTQPSAYPSAATYTTQSSFKGSSLLRSPFESPYESPSYSKPAYESSVDSYTKPAYDFSYSSATKSSNQDCVSSYTPYTAEPVYDSSYSSDMRSTHEDYASSYTSYVKPVQESSYSLYTRSSSHEGYASPFAYSYSEPVYDKSTNNTSYTKPMHESSSYYLQPSTKPHSQQQLLHMSSLLLLTTHQLALAILHHLHTTLLHTRNPRSMNNLVIGDQSLNFQHPQHHQDQDNILNPAATTVPPDCLIILGFSLKQKL</sequence>
<dbReference type="EC" id="3.1.1.-" evidence="4"/>
<comment type="function">
    <text evidence="4">Lipolytic acyl hydrolase (LAH).</text>
</comment>
<comment type="caution">
    <text evidence="3">Lacks conserved residue(s) required for the propagation of feature annotation.</text>
</comment>
<feature type="domain" description="PNPLA" evidence="6">
    <location>
        <begin position="16"/>
        <end position="213"/>
    </location>
</feature>
<evidence type="ECO:0000313" key="7">
    <source>
        <dbReference type="EMBL" id="CAK9218597.1"/>
    </source>
</evidence>
<dbReference type="SUPFAM" id="SSF52151">
    <property type="entry name" value="FabD/lysophospholipase-like"/>
    <property type="match status" value="1"/>
</dbReference>
<keyword evidence="4" id="KW-0442">Lipid degradation</keyword>
<evidence type="ECO:0000256" key="4">
    <source>
        <dbReference type="RuleBase" id="RU361262"/>
    </source>
</evidence>
<evidence type="ECO:0000259" key="6">
    <source>
        <dbReference type="PROSITE" id="PS51635"/>
    </source>
</evidence>
<evidence type="ECO:0000256" key="3">
    <source>
        <dbReference type="PROSITE-ProRule" id="PRU01161"/>
    </source>
</evidence>
<evidence type="ECO:0000256" key="1">
    <source>
        <dbReference type="ARBA" id="ARBA00010240"/>
    </source>
</evidence>
<dbReference type="PANTHER" id="PTHR32176:SF92">
    <property type="entry name" value="XYLOSE ISOMERASE"/>
    <property type="match status" value="1"/>
</dbReference>
<comment type="domain">
    <text evidence="4">The nitrogen atoms of the two glycine residues in the GGXR motif define the oxyanion hole, and stabilize the oxyanion that forms during the nucleophilic attack by the catalytic serine during substrate cleavage.</text>
</comment>
<dbReference type="EMBL" id="OZ019895">
    <property type="protein sequence ID" value="CAK9218597.1"/>
    <property type="molecule type" value="Genomic_DNA"/>
</dbReference>
<comment type="similarity">
    <text evidence="1 4">Belongs to the patatin family.</text>
</comment>
<reference evidence="7" key="1">
    <citation type="submission" date="2024-02" db="EMBL/GenBank/DDBJ databases">
        <authorList>
            <consortium name="ELIXIR-Norway"/>
            <consortium name="Elixir Norway"/>
        </authorList>
    </citation>
    <scope>NUCLEOTIDE SEQUENCE</scope>
</reference>
<dbReference type="PANTHER" id="PTHR32176">
    <property type="entry name" value="XYLOSE ISOMERASE"/>
    <property type="match status" value="1"/>
</dbReference>
<proteinExistence type="inferred from homology"/>
<accession>A0ABP0UC73</accession>
<feature type="short sequence motif" description="GXGXXG" evidence="3">
    <location>
        <begin position="20"/>
        <end position="25"/>
    </location>
</feature>
<keyword evidence="4" id="KW-0378">Hydrolase</keyword>
<feature type="region of interest" description="Disordered" evidence="5">
    <location>
        <begin position="364"/>
        <end position="412"/>
    </location>
</feature>
<evidence type="ECO:0000256" key="5">
    <source>
        <dbReference type="SAM" id="MobiDB-lite"/>
    </source>
</evidence>
<dbReference type="Pfam" id="PF01734">
    <property type="entry name" value="Patatin"/>
    <property type="match status" value="1"/>
</dbReference>
<evidence type="ECO:0000313" key="8">
    <source>
        <dbReference type="Proteomes" id="UP001497512"/>
    </source>
</evidence>
<feature type="compositionally biased region" description="Low complexity" evidence="5">
    <location>
        <begin position="364"/>
        <end position="388"/>
    </location>
</feature>
<gene>
    <name evidence="7" type="ORF">CSSPTR1EN2_LOCUS14064</name>
</gene>
<name>A0ABP0UC73_9BRYO</name>
<organism evidence="7 8">
    <name type="scientific">Sphagnum troendelagicum</name>
    <dbReference type="NCBI Taxonomy" id="128251"/>
    <lineage>
        <taxon>Eukaryota</taxon>
        <taxon>Viridiplantae</taxon>
        <taxon>Streptophyta</taxon>
        <taxon>Embryophyta</taxon>
        <taxon>Bryophyta</taxon>
        <taxon>Sphagnophytina</taxon>
        <taxon>Sphagnopsida</taxon>
        <taxon>Sphagnales</taxon>
        <taxon>Sphagnaceae</taxon>
        <taxon>Sphagnum</taxon>
    </lineage>
</organism>
<feature type="short sequence motif" description="GXSXG" evidence="3">
    <location>
        <begin position="58"/>
        <end position="62"/>
    </location>
</feature>
<dbReference type="Gene3D" id="3.40.1090.10">
    <property type="entry name" value="Cytosolic phospholipase A2 catalytic domain"/>
    <property type="match status" value="2"/>
</dbReference>
<keyword evidence="8" id="KW-1185">Reference proteome</keyword>
<dbReference type="Proteomes" id="UP001497512">
    <property type="component" value="Chromosome 3"/>
</dbReference>
<dbReference type="InterPro" id="IPR016035">
    <property type="entry name" value="Acyl_Trfase/lysoPLipase"/>
</dbReference>